<proteinExistence type="predicted"/>
<organism evidence="1 2">
    <name type="scientific">Phomopsis amygdali</name>
    <name type="common">Fusicoccum amygdali</name>
    <dbReference type="NCBI Taxonomy" id="1214568"/>
    <lineage>
        <taxon>Eukaryota</taxon>
        <taxon>Fungi</taxon>
        <taxon>Dikarya</taxon>
        <taxon>Ascomycota</taxon>
        <taxon>Pezizomycotina</taxon>
        <taxon>Sordariomycetes</taxon>
        <taxon>Sordariomycetidae</taxon>
        <taxon>Diaporthales</taxon>
        <taxon>Diaporthaceae</taxon>
        <taxon>Diaporthe</taxon>
    </lineage>
</organism>
<keyword evidence="2" id="KW-1185">Reference proteome</keyword>
<sequence>MASAITIDTLGLDHTTLFVSNMLSSQKPIRYTEPRDDQIPMDVQKALRERHASIASYDYLDPNNITETTDKYLFQLSIESFTAKRNLRHPPNLD</sequence>
<accession>A0AAD9SGU5</accession>
<gene>
    <name evidence="1" type="ORF">N8I77_006530</name>
</gene>
<name>A0AAD9SGU5_PHOAM</name>
<comment type="caution">
    <text evidence="1">The sequence shown here is derived from an EMBL/GenBank/DDBJ whole genome shotgun (WGS) entry which is preliminary data.</text>
</comment>
<reference evidence="1" key="1">
    <citation type="submission" date="2023-06" db="EMBL/GenBank/DDBJ databases">
        <authorList>
            <person name="Noh H."/>
        </authorList>
    </citation>
    <scope>NUCLEOTIDE SEQUENCE</scope>
    <source>
        <strain evidence="1">DUCC20226</strain>
    </source>
</reference>
<evidence type="ECO:0000313" key="1">
    <source>
        <dbReference type="EMBL" id="KAK2607887.1"/>
    </source>
</evidence>
<evidence type="ECO:0000313" key="2">
    <source>
        <dbReference type="Proteomes" id="UP001265746"/>
    </source>
</evidence>
<dbReference type="AlphaFoldDB" id="A0AAD9SGU5"/>
<dbReference type="Proteomes" id="UP001265746">
    <property type="component" value="Unassembled WGS sequence"/>
</dbReference>
<dbReference type="EMBL" id="JAUJFL010000003">
    <property type="protein sequence ID" value="KAK2607887.1"/>
    <property type="molecule type" value="Genomic_DNA"/>
</dbReference>
<protein>
    <submittedName>
        <fullName evidence="1">Uncharacterized protein</fullName>
    </submittedName>
</protein>